<dbReference type="GO" id="GO:0008033">
    <property type="term" value="P:tRNA processing"/>
    <property type="evidence" value="ECO:0007669"/>
    <property type="project" value="UniProtKB-UniRule"/>
</dbReference>
<dbReference type="PRINTS" id="PR00507">
    <property type="entry name" value="N12N6MTFRASE"/>
</dbReference>
<keyword evidence="5 10" id="KW-0808">Transferase</keyword>
<dbReference type="FunCoup" id="A0A0L0HHB7">
    <property type="interactions" value="614"/>
</dbReference>
<organism evidence="13 14">
    <name type="scientific">Spizellomyces punctatus (strain DAOM BR117)</name>
    <dbReference type="NCBI Taxonomy" id="645134"/>
    <lineage>
        <taxon>Eukaryota</taxon>
        <taxon>Fungi</taxon>
        <taxon>Fungi incertae sedis</taxon>
        <taxon>Chytridiomycota</taxon>
        <taxon>Chytridiomycota incertae sedis</taxon>
        <taxon>Chytridiomycetes</taxon>
        <taxon>Spizellomycetales</taxon>
        <taxon>Spizellomycetaceae</taxon>
        <taxon>Spizellomyces</taxon>
    </lineage>
</organism>
<evidence type="ECO:0000259" key="12">
    <source>
        <dbReference type="Pfam" id="PF25904"/>
    </source>
</evidence>
<accession>A0A0L0HHB7</accession>
<dbReference type="VEuPathDB" id="FungiDB:SPPG_03965"/>
<keyword evidence="8 10" id="KW-0694">RNA-binding</keyword>
<dbReference type="InterPro" id="IPR016691">
    <property type="entry name" value="TRMT11"/>
</dbReference>
<feature type="domain" description="Ribosomal RNA large subunit methyltransferase K/L-like methyltransferase" evidence="11">
    <location>
        <begin position="203"/>
        <end position="320"/>
    </location>
</feature>
<dbReference type="EMBL" id="KQ257455">
    <property type="protein sequence ID" value="KND00861.1"/>
    <property type="molecule type" value="Genomic_DNA"/>
</dbReference>
<evidence type="ECO:0000256" key="10">
    <source>
        <dbReference type="PROSITE-ProRule" id="PRU00959"/>
    </source>
</evidence>
<dbReference type="OrthoDB" id="333024at2759"/>
<keyword evidence="2" id="KW-0963">Cytoplasm</keyword>
<evidence type="ECO:0000313" key="13">
    <source>
        <dbReference type="EMBL" id="KND00861.1"/>
    </source>
</evidence>
<dbReference type="AlphaFoldDB" id="A0A0L0HHB7"/>
<dbReference type="eggNOG" id="KOG2671">
    <property type="taxonomic scope" value="Eukaryota"/>
</dbReference>
<dbReference type="GeneID" id="27687444"/>
<evidence type="ECO:0000259" key="11">
    <source>
        <dbReference type="Pfam" id="PF01170"/>
    </source>
</evidence>
<gene>
    <name evidence="13" type="ORF">SPPG_03965</name>
</gene>
<keyword evidence="3 10" id="KW-0820">tRNA-binding</keyword>
<dbReference type="Gene3D" id="3.40.50.150">
    <property type="entry name" value="Vaccinia Virus protein VP39"/>
    <property type="match status" value="1"/>
</dbReference>
<keyword evidence="4 10" id="KW-0489">Methyltransferase</keyword>
<reference evidence="13 14" key="1">
    <citation type="submission" date="2009-08" db="EMBL/GenBank/DDBJ databases">
        <title>The Genome Sequence of Spizellomyces punctatus strain DAOM BR117.</title>
        <authorList>
            <consortium name="The Broad Institute Genome Sequencing Platform"/>
            <person name="Russ C."/>
            <person name="Cuomo C."/>
            <person name="Shea T."/>
            <person name="Young S.K."/>
            <person name="Zeng Q."/>
            <person name="Koehrsen M."/>
            <person name="Haas B."/>
            <person name="Borodovsky M."/>
            <person name="Guigo R."/>
            <person name="Alvarado L."/>
            <person name="Berlin A."/>
            <person name="Bochicchio J."/>
            <person name="Borenstein D."/>
            <person name="Chapman S."/>
            <person name="Chen Z."/>
            <person name="Engels R."/>
            <person name="Freedman E."/>
            <person name="Gellesch M."/>
            <person name="Goldberg J."/>
            <person name="Griggs A."/>
            <person name="Gujja S."/>
            <person name="Heiman D."/>
            <person name="Hepburn T."/>
            <person name="Howarth C."/>
            <person name="Jen D."/>
            <person name="Larson L."/>
            <person name="Lewis B."/>
            <person name="Mehta T."/>
            <person name="Park D."/>
            <person name="Pearson M."/>
            <person name="Roberts A."/>
            <person name="Saif S."/>
            <person name="Shenoy N."/>
            <person name="Sisk P."/>
            <person name="Stolte C."/>
            <person name="Sykes S."/>
            <person name="Thomson T."/>
            <person name="Walk T."/>
            <person name="White J."/>
            <person name="Yandava C."/>
            <person name="Burger G."/>
            <person name="Gray M.W."/>
            <person name="Holland P.W.H."/>
            <person name="King N."/>
            <person name="Lang F.B.F."/>
            <person name="Roger A.J."/>
            <person name="Ruiz-Trillo I."/>
            <person name="Lander E."/>
            <person name="Nusbaum C."/>
        </authorList>
    </citation>
    <scope>NUCLEOTIDE SEQUENCE [LARGE SCALE GENOMIC DNA]</scope>
    <source>
        <strain evidence="13 14">DAOM BR117</strain>
    </source>
</reference>
<dbReference type="GO" id="GO:0043527">
    <property type="term" value="C:tRNA methyltransferase complex"/>
    <property type="evidence" value="ECO:0007669"/>
    <property type="project" value="UniProtKB-ARBA"/>
</dbReference>
<evidence type="ECO:0000313" key="14">
    <source>
        <dbReference type="Proteomes" id="UP000053201"/>
    </source>
</evidence>
<dbReference type="EC" id="2.1.1.214" evidence="9"/>
<dbReference type="PIRSF" id="PIRSF017259">
    <property type="entry name" value="tRNA_mtfrase_TRM11"/>
    <property type="match status" value="1"/>
</dbReference>
<protein>
    <recommendedName>
        <fullName evidence="9">tRNA (guanine(10)-N(2))-methyltransferase</fullName>
        <ecNumber evidence="9">2.1.1.214</ecNumber>
    </recommendedName>
</protein>
<dbReference type="GO" id="GO:0005737">
    <property type="term" value="C:cytoplasm"/>
    <property type="evidence" value="ECO:0007669"/>
    <property type="project" value="UniProtKB-SubCell"/>
</dbReference>
<evidence type="ECO:0000256" key="5">
    <source>
        <dbReference type="ARBA" id="ARBA00022679"/>
    </source>
</evidence>
<feature type="domain" description="tRNA (guanine(10)-N(2))-methyltransferase TRMT11 N-terminal" evidence="12">
    <location>
        <begin position="19"/>
        <end position="193"/>
    </location>
</feature>
<dbReference type="Proteomes" id="UP000053201">
    <property type="component" value="Unassembled WGS sequence"/>
</dbReference>
<evidence type="ECO:0000256" key="2">
    <source>
        <dbReference type="ARBA" id="ARBA00022490"/>
    </source>
</evidence>
<evidence type="ECO:0000256" key="4">
    <source>
        <dbReference type="ARBA" id="ARBA00022603"/>
    </source>
</evidence>
<dbReference type="Pfam" id="PF01170">
    <property type="entry name" value="UPF0020"/>
    <property type="match status" value="1"/>
</dbReference>
<evidence type="ECO:0000256" key="7">
    <source>
        <dbReference type="ARBA" id="ARBA00022694"/>
    </source>
</evidence>
<keyword evidence="14" id="KW-1185">Reference proteome</keyword>
<evidence type="ECO:0000256" key="6">
    <source>
        <dbReference type="ARBA" id="ARBA00022691"/>
    </source>
</evidence>
<evidence type="ECO:0000256" key="1">
    <source>
        <dbReference type="ARBA" id="ARBA00004496"/>
    </source>
</evidence>
<dbReference type="GO" id="GO:0160102">
    <property type="term" value="F:tRNA (guanine(10)-N2)-methyltransferase activity"/>
    <property type="evidence" value="ECO:0007669"/>
    <property type="project" value="UniProtKB-EC"/>
</dbReference>
<dbReference type="STRING" id="645134.A0A0L0HHB7"/>
<dbReference type="PROSITE" id="PS51627">
    <property type="entry name" value="SAM_MT_TRM11"/>
    <property type="match status" value="1"/>
</dbReference>
<proteinExistence type="inferred from homology"/>
<comment type="similarity">
    <text evidence="10">Belongs to the class I-like SAM-binding methyltransferase superfamily. TRM11 methyltransferase family.</text>
</comment>
<dbReference type="PANTHER" id="PTHR13370">
    <property type="entry name" value="RNA METHYLASE-RELATED"/>
    <property type="match status" value="1"/>
</dbReference>
<name>A0A0L0HHB7_SPIPD</name>
<dbReference type="Pfam" id="PF25904">
    <property type="entry name" value="Tmrp11_N"/>
    <property type="match status" value="1"/>
</dbReference>
<comment type="subcellular location">
    <subcellularLocation>
        <location evidence="1">Cytoplasm</location>
    </subcellularLocation>
</comment>
<dbReference type="RefSeq" id="XP_016608900.1">
    <property type="nucleotide sequence ID" value="XM_016752212.1"/>
</dbReference>
<dbReference type="InterPro" id="IPR002052">
    <property type="entry name" value="DNA_methylase_N6_adenine_CS"/>
</dbReference>
<dbReference type="GO" id="GO:0000049">
    <property type="term" value="F:tRNA binding"/>
    <property type="evidence" value="ECO:0007669"/>
    <property type="project" value="UniProtKB-UniRule"/>
</dbReference>
<keyword evidence="6 10" id="KW-0949">S-adenosyl-L-methionine</keyword>
<dbReference type="PROSITE" id="PS00092">
    <property type="entry name" value="N6_MTASE"/>
    <property type="match status" value="1"/>
</dbReference>
<dbReference type="InterPro" id="IPR059073">
    <property type="entry name" value="TRMT11_N"/>
</dbReference>
<dbReference type="OMA" id="AFNKWSR"/>
<dbReference type="InterPro" id="IPR000241">
    <property type="entry name" value="RlmKL-like_Mtase"/>
</dbReference>
<evidence type="ECO:0000256" key="9">
    <source>
        <dbReference type="ARBA" id="ARBA00066937"/>
    </source>
</evidence>
<dbReference type="InterPro" id="IPR029063">
    <property type="entry name" value="SAM-dependent_MTases_sf"/>
</dbReference>
<dbReference type="SUPFAM" id="SSF53335">
    <property type="entry name" value="S-adenosyl-L-methionine-dependent methyltransferases"/>
    <property type="match status" value="1"/>
</dbReference>
<evidence type="ECO:0000256" key="3">
    <source>
        <dbReference type="ARBA" id="ARBA00022555"/>
    </source>
</evidence>
<sequence length="457" mass="51416">MKVGNGDLGPKPLKFTMPTYLIHFAQFHMEFRLPELDSLAILEAVELRYDPAAYSNDSPFMLVEIPNDDDARKLVKRSILVKHIVRLWAESPTLEDILETIKDARELHAPYLKSSFKFIVAAFGYTIELDEQISRIERFSFLPFEGPIDLKNPDVTFAYYEDYGKPSAQEGAVREANKPKRVFFGVLLASGNRGVVTTYDLKKRKYLGTTSMDAELSLVMANQALVRLGSFVLDPFVGTGSFLMTCAHFGAFTMGADIDGRQIRGKDRRNIQSNAVQYGLTGRVLDNVVCDLAHHPWRIQPVWDAIVCDPPYGVRAGAKKIGNNPKIKPPPTVLKSNGEPRYPQTVPYEMNDVIVDLIDFAATFLVPGGRLVYWLPTVTDEYVPEDVPIHPKFKLVANSEQNFGKWARRLITMEKLRGDEELVGVDLERGAEPATAVPAHSKFRTKYFECVRGVENL</sequence>
<keyword evidence="7 10" id="KW-0819">tRNA processing</keyword>
<dbReference type="GO" id="GO:0032259">
    <property type="term" value="P:methylation"/>
    <property type="evidence" value="ECO:0007669"/>
    <property type="project" value="UniProtKB-UniRule"/>
</dbReference>
<evidence type="ECO:0000256" key="8">
    <source>
        <dbReference type="ARBA" id="ARBA00022884"/>
    </source>
</evidence>
<dbReference type="InParanoid" id="A0A0L0HHB7"/>
<dbReference type="PANTHER" id="PTHR13370:SF3">
    <property type="entry name" value="TRNA (GUANINE(10)-N2)-METHYLTRANSFERASE HOMOLOG"/>
    <property type="match status" value="1"/>
</dbReference>